<dbReference type="Proteomes" id="UP000635245">
    <property type="component" value="Unassembled WGS sequence"/>
</dbReference>
<gene>
    <name evidence="1" type="ORF">JHE00_12390</name>
</gene>
<proteinExistence type="predicted"/>
<dbReference type="EMBL" id="JAENJH010000002">
    <property type="protein sequence ID" value="MBK1785125.1"/>
    <property type="molecule type" value="Genomic_DNA"/>
</dbReference>
<dbReference type="RefSeq" id="WP_200318018.1">
    <property type="nucleotide sequence ID" value="NZ_JAENJH010000002.1"/>
</dbReference>
<accession>A0A934V5G4</accession>
<comment type="caution">
    <text evidence="1">The sequence shown here is derived from an EMBL/GenBank/DDBJ whole genome shotgun (WGS) entry which is preliminary data.</text>
</comment>
<dbReference type="InterPro" id="IPR046193">
    <property type="entry name" value="DUF6221"/>
</dbReference>
<organism evidence="1 2">
    <name type="scientific">Prauserella cavernicola</name>
    <dbReference type="NCBI Taxonomy" id="2800127"/>
    <lineage>
        <taxon>Bacteria</taxon>
        <taxon>Bacillati</taxon>
        <taxon>Actinomycetota</taxon>
        <taxon>Actinomycetes</taxon>
        <taxon>Pseudonocardiales</taxon>
        <taxon>Pseudonocardiaceae</taxon>
        <taxon>Prauserella</taxon>
    </lineage>
</organism>
<dbReference type="AlphaFoldDB" id="A0A934V5G4"/>
<dbReference type="Pfam" id="PF19730">
    <property type="entry name" value="DUF6221"/>
    <property type="match status" value="1"/>
</dbReference>
<sequence>MAELTEFLRARLDEDENSARLCSSAEWTGDQDTGEIYRADDDAVWGGTVAVVHGERLQHITGTLGYFEAVHIARHDPAAVLDDIESKRRILDEHAELWRDIGWLADGDEEYSELPVCGVCVPKHSHFKSRSDVPNGPCRTVRLLALPYASHSDYREEWRP</sequence>
<evidence type="ECO:0000313" key="1">
    <source>
        <dbReference type="EMBL" id="MBK1785125.1"/>
    </source>
</evidence>
<name>A0A934V5G4_9PSEU</name>
<evidence type="ECO:0000313" key="2">
    <source>
        <dbReference type="Proteomes" id="UP000635245"/>
    </source>
</evidence>
<protein>
    <submittedName>
        <fullName evidence="1">Uncharacterized protein</fullName>
    </submittedName>
</protein>
<keyword evidence="2" id="KW-1185">Reference proteome</keyword>
<reference evidence="1" key="1">
    <citation type="submission" date="2020-12" db="EMBL/GenBank/DDBJ databases">
        <title>Prauserella sp. ASG 168, a novel actinomycete isolated from cave rock.</title>
        <authorList>
            <person name="Suriyachadkun C."/>
        </authorList>
    </citation>
    <scope>NUCLEOTIDE SEQUENCE</scope>
    <source>
        <strain evidence="1">ASG 168</strain>
    </source>
</reference>